<dbReference type="eggNOG" id="ENOG5033Y9N">
    <property type="taxonomic scope" value="Bacteria"/>
</dbReference>
<name>V5RH80_SPIAP</name>
<dbReference type="AlphaFoldDB" id="V5RH80"/>
<evidence type="ECO:0000256" key="1">
    <source>
        <dbReference type="SAM" id="MobiDB-lite"/>
    </source>
</evidence>
<feature type="region of interest" description="Disordered" evidence="1">
    <location>
        <begin position="1"/>
        <end position="28"/>
    </location>
</feature>
<dbReference type="OrthoDB" id="390260at2"/>
<dbReference type="HOGENOM" id="CLU_106731_0_0_14"/>
<keyword evidence="3" id="KW-1185">Reference proteome</keyword>
<evidence type="ECO:0000313" key="3">
    <source>
        <dbReference type="Proteomes" id="UP000018550"/>
    </source>
</evidence>
<accession>V5RH80</accession>
<protein>
    <recommendedName>
        <fullName evidence="4">Acetyltransferase</fullName>
    </recommendedName>
</protein>
<sequence>MAKKELKENKKKNTKKKTKDEKGPIIDLKEGAPKKGLFKKIVAGKNEQKKVLQIIKNKKIANLYFYTDVNNILLILENGIRLVKDQQLKSNEEYVVWTYLENNNSVGMEFDSSSRAHFWKWASEANVDVEKISVVGINPQTLAKLTKKDWAYDQVANIVYVYEKIPVEAIDFIMIKDKANLKRIQTYVQANEIEIDVYFGETGNIEKKNEAS</sequence>
<proteinExistence type="predicted"/>
<dbReference type="Proteomes" id="UP000018550">
    <property type="component" value="Chromosome"/>
</dbReference>
<dbReference type="KEGG" id="sapi:SAPIS_v1c01560"/>
<dbReference type="RefSeq" id="WP_023788936.1">
    <property type="nucleotide sequence ID" value="NC_022998.1"/>
</dbReference>
<feature type="compositionally biased region" description="Basic and acidic residues" evidence="1">
    <location>
        <begin position="18"/>
        <end position="28"/>
    </location>
</feature>
<evidence type="ECO:0008006" key="4">
    <source>
        <dbReference type="Google" id="ProtNLM"/>
    </source>
</evidence>
<dbReference type="STRING" id="1276258.SAPIS_v1c01560"/>
<evidence type="ECO:0000313" key="2">
    <source>
        <dbReference type="EMBL" id="AHB36002.1"/>
    </source>
</evidence>
<organism evidence="2 3">
    <name type="scientific">Spiroplasma apis B31</name>
    <dbReference type="NCBI Taxonomy" id="1276258"/>
    <lineage>
        <taxon>Bacteria</taxon>
        <taxon>Bacillati</taxon>
        <taxon>Mycoplasmatota</taxon>
        <taxon>Mollicutes</taxon>
        <taxon>Entomoplasmatales</taxon>
        <taxon>Spiroplasmataceae</taxon>
        <taxon>Spiroplasma</taxon>
    </lineage>
</organism>
<reference evidence="2 3" key="1">
    <citation type="journal article" date="2014" name="Genome Announc.">
        <title>Complete Genome Sequence of Spiroplasma apis B31T (ATCC 33834), a Bacterium Associated with May Disease of Honeybees (Apis mellifera).</title>
        <authorList>
            <person name="Ku C."/>
            <person name="Lo W.S."/>
            <person name="Chen L.L."/>
            <person name="Kuo C.H."/>
        </authorList>
    </citation>
    <scope>NUCLEOTIDE SEQUENCE [LARGE SCALE GENOMIC DNA]</scope>
    <source>
        <strain evidence="2">B31</strain>
    </source>
</reference>
<gene>
    <name evidence="2" type="ORF">SAPIS_v1c01560</name>
</gene>
<dbReference type="PATRIC" id="fig|1276258.3.peg.151"/>
<dbReference type="EMBL" id="CP006682">
    <property type="protein sequence ID" value="AHB36002.1"/>
    <property type="molecule type" value="Genomic_DNA"/>
</dbReference>